<sequence>MNWTAKRQQPLTGLSNCLRNKLVLHSAARLLVVAESNGVRASPTSFTLTDRLEWSRGTPSRGRLLSGERVQWRLRQPNVVHTNGPVGMESRNPVTGPTPKW</sequence>
<keyword evidence="3" id="KW-1185">Reference proteome</keyword>
<dbReference type="AlphaFoldDB" id="A0AAV6TL56"/>
<comment type="caution">
    <text evidence="2">The sequence shown here is derived from an EMBL/GenBank/DDBJ whole genome shotgun (WGS) entry which is preliminary data.</text>
</comment>
<name>A0AAV6TL56_9ARAC</name>
<reference evidence="2 3" key="1">
    <citation type="journal article" date="2022" name="Nat. Ecol. Evol.">
        <title>A masculinizing supergene underlies an exaggerated male reproductive morph in a spider.</title>
        <authorList>
            <person name="Hendrickx F."/>
            <person name="De Corte Z."/>
            <person name="Sonet G."/>
            <person name="Van Belleghem S.M."/>
            <person name="Kostlbacher S."/>
            <person name="Vangestel C."/>
        </authorList>
    </citation>
    <scope>NUCLEOTIDE SEQUENCE [LARGE SCALE GENOMIC DNA]</scope>
    <source>
        <strain evidence="2">W744_W776</strain>
    </source>
</reference>
<dbReference type="EMBL" id="JAFNEN010002962">
    <property type="protein sequence ID" value="KAG8172216.1"/>
    <property type="molecule type" value="Genomic_DNA"/>
</dbReference>
<evidence type="ECO:0000313" key="3">
    <source>
        <dbReference type="Proteomes" id="UP000827092"/>
    </source>
</evidence>
<dbReference type="Proteomes" id="UP000827092">
    <property type="component" value="Unassembled WGS sequence"/>
</dbReference>
<evidence type="ECO:0000256" key="1">
    <source>
        <dbReference type="SAM" id="MobiDB-lite"/>
    </source>
</evidence>
<protein>
    <submittedName>
        <fullName evidence="2">Uncharacterized protein</fullName>
    </submittedName>
</protein>
<gene>
    <name evidence="2" type="ORF">JTE90_002522</name>
</gene>
<evidence type="ECO:0000313" key="2">
    <source>
        <dbReference type="EMBL" id="KAG8172216.1"/>
    </source>
</evidence>
<feature type="region of interest" description="Disordered" evidence="1">
    <location>
        <begin position="76"/>
        <end position="101"/>
    </location>
</feature>
<accession>A0AAV6TL56</accession>
<proteinExistence type="predicted"/>
<organism evidence="2 3">
    <name type="scientific">Oedothorax gibbosus</name>
    <dbReference type="NCBI Taxonomy" id="931172"/>
    <lineage>
        <taxon>Eukaryota</taxon>
        <taxon>Metazoa</taxon>
        <taxon>Ecdysozoa</taxon>
        <taxon>Arthropoda</taxon>
        <taxon>Chelicerata</taxon>
        <taxon>Arachnida</taxon>
        <taxon>Araneae</taxon>
        <taxon>Araneomorphae</taxon>
        <taxon>Entelegynae</taxon>
        <taxon>Araneoidea</taxon>
        <taxon>Linyphiidae</taxon>
        <taxon>Erigoninae</taxon>
        <taxon>Oedothorax</taxon>
    </lineage>
</organism>